<organism evidence="2 3">
    <name type="scientific">Pseudoalteromonas tunicata D2</name>
    <dbReference type="NCBI Taxonomy" id="87626"/>
    <lineage>
        <taxon>Bacteria</taxon>
        <taxon>Pseudomonadati</taxon>
        <taxon>Pseudomonadota</taxon>
        <taxon>Gammaproteobacteria</taxon>
        <taxon>Alteromonadales</taxon>
        <taxon>Pseudoalteromonadaceae</taxon>
        <taxon>Pseudoalteromonas</taxon>
    </lineage>
</organism>
<protein>
    <recommendedName>
        <fullName evidence="1">T6SS Phospholipase effector Tle1-like catalytic domain-containing protein</fullName>
    </recommendedName>
</protein>
<dbReference type="SUPFAM" id="SSF53474">
    <property type="entry name" value="alpha/beta-Hydrolases"/>
    <property type="match status" value="1"/>
</dbReference>
<sequence>MKKLIFCFDGTCNDPTDFDDFVADTSITNILKLHLLLGGTLVNESNVNTAPQSSYYYSGVGTYGSWLSRAFNSVFAPEFADINTILQQAKQDLARYQNQEVEVFIFGFSRGAALARRFAASIDVNVAFLGVFDTVAAIGLPDLSSNSRPASDVVFENGTLASNVMQAVHLVALDEKRLAFKPTLFNQDPRVLEVWFPGVHSDIGGGFWFDGLSDVSLAFMLQQAIKAGLVFYQPTDVNFTQLHDMHGLAICLDDIDIVPLIDGVLHQQQRGHHLATKTLAIRQLCVHEADNPSNQHTAIIHHSVMDRLNQVIEYRPVSLRNSRFRILEVSGTLSEEKIGIAALRAQQ</sequence>
<dbReference type="EMBL" id="AAOH01000013">
    <property type="protein sequence ID" value="EAR26511.1"/>
    <property type="molecule type" value="Genomic_DNA"/>
</dbReference>
<dbReference type="InterPro" id="IPR018712">
    <property type="entry name" value="Tle1-like_cat"/>
</dbReference>
<name>A4CFH3_9GAMM</name>
<dbReference type="HOGENOM" id="CLU_798935_0_0_6"/>
<dbReference type="OrthoDB" id="4378831at2"/>
<dbReference type="InterPro" id="IPR029058">
    <property type="entry name" value="AB_hydrolase_fold"/>
</dbReference>
<evidence type="ECO:0000313" key="3">
    <source>
        <dbReference type="Proteomes" id="UP000006201"/>
    </source>
</evidence>
<proteinExistence type="predicted"/>
<evidence type="ECO:0000313" key="2">
    <source>
        <dbReference type="EMBL" id="EAR26511.1"/>
    </source>
</evidence>
<feature type="domain" description="T6SS Phospholipase effector Tle1-like catalytic" evidence="1">
    <location>
        <begin position="121"/>
        <end position="223"/>
    </location>
</feature>
<dbReference type="RefSeq" id="WP_009840469.1">
    <property type="nucleotide sequence ID" value="NZ_CH959301.1"/>
</dbReference>
<dbReference type="PANTHER" id="PTHR33840:SF1">
    <property type="entry name" value="TLE1 PHOSPHOLIPASE DOMAIN-CONTAINING PROTEIN"/>
    <property type="match status" value="1"/>
</dbReference>
<evidence type="ECO:0000259" key="1">
    <source>
        <dbReference type="Pfam" id="PF09994"/>
    </source>
</evidence>
<dbReference type="Proteomes" id="UP000006201">
    <property type="component" value="Unassembled WGS sequence"/>
</dbReference>
<accession>A4CFH3</accession>
<comment type="caution">
    <text evidence="2">The sequence shown here is derived from an EMBL/GenBank/DDBJ whole genome shotgun (WGS) entry which is preliminary data.</text>
</comment>
<dbReference type="eggNOG" id="COG3673">
    <property type="taxonomic scope" value="Bacteria"/>
</dbReference>
<reference evidence="2 3" key="1">
    <citation type="submission" date="2006-02" db="EMBL/GenBank/DDBJ databases">
        <authorList>
            <person name="Moran M.A."/>
            <person name="Kjelleberg S."/>
            <person name="Egan S."/>
            <person name="Saunders N."/>
            <person name="Thomas T."/>
            <person name="Ferriera S."/>
            <person name="Johnson J."/>
            <person name="Kravitz S."/>
            <person name="Halpern A."/>
            <person name="Remington K."/>
            <person name="Beeson K."/>
            <person name="Tran B."/>
            <person name="Rogers Y.-H."/>
            <person name="Friedman R."/>
            <person name="Venter J.C."/>
        </authorList>
    </citation>
    <scope>NUCLEOTIDE SEQUENCE [LARGE SCALE GENOMIC DNA]</scope>
    <source>
        <strain evidence="2 3">D2</strain>
    </source>
</reference>
<dbReference type="PANTHER" id="PTHR33840">
    <property type="match status" value="1"/>
</dbReference>
<dbReference type="Pfam" id="PF09994">
    <property type="entry name" value="T6SS_Tle1-like_cat"/>
    <property type="match status" value="1"/>
</dbReference>
<gene>
    <name evidence="2" type="ORF">PTD2_22557</name>
</gene>
<keyword evidence="3" id="KW-1185">Reference proteome</keyword>
<dbReference type="AlphaFoldDB" id="A4CFH3"/>